<dbReference type="AlphaFoldDB" id="A0A433W8Z2"/>
<evidence type="ECO:0000313" key="4">
    <source>
        <dbReference type="EMBL" id="NSL86268.1"/>
    </source>
</evidence>
<dbReference type="InterPro" id="IPR050097">
    <property type="entry name" value="Ferredoxin-NADP_redctase_2"/>
</dbReference>
<dbReference type="GO" id="GO:0016491">
    <property type="term" value="F:oxidoreductase activity"/>
    <property type="evidence" value="ECO:0007669"/>
    <property type="project" value="UniProtKB-KW"/>
</dbReference>
<evidence type="ECO:0000259" key="3">
    <source>
        <dbReference type="Pfam" id="PF07992"/>
    </source>
</evidence>
<keyword evidence="1" id="KW-0285">Flavoprotein</keyword>
<sequence length="324" mass="34480">MAFTSAAVAGALLSFNRSDDAGADNHFDVIIIGGSYGGLSAAMALGRSLRRVLIIDGGKPCNRSTPHSHNFLTRDGEAPGAIADKGRAQVLHYKTVQLMEDIAVKGSRSGALFAITTLSGKTFTGKKLLFATGLKDFMPPVAGFSDCWGVSILHCPYCHGYEVKGKKTGILANGEAAVHYAQLVTNLTTDLTIYTNEAATFTPEQQQLLARNNVRIVAGKVKALIHQQGHLEKIVLEDGASYPLHALYNRPAYEQHCHIPAELGCEFTDQGLIKVSSTQQTTIPGVYACGDNSSMRSIATAVYTGSMAGSGINMDLCAATFHSK</sequence>
<dbReference type="Proteomes" id="UP000281028">
    <property type="component" value="Unassembled WGS sequence"/>
</dbReference>
<name>A0A433W8Z2_9BACT</name>
<organism evidence="4 5">
    <name type="scientific">Chitinophaga solisilvae</name>
    <dbReference type="NCBI Taxonomy" id="1233460"/>
    <lineage>
        <taxon>Bacteria</taxon>
        <taxon>Pseudomonadati</taxon>
        <taxon>Bacteroidota</taxon>
        <taxon>Chitinophagia</taxon>
        <taxon>Chitinophagales</taxon>
        <taxon>Chitinophagaceae</taxon>
        <taxon>Chitinophaga</taxon>
    </lineage>
</organism>
<dbReference type="OrthoDB" id="9806179at2"/>
<dbReference type="PRINTS" id="PR00368">
    <property type="entry name" value="FADPNR"/>
</dbReference>
<dbReference type="PRINTS" id="PR00469">
    <property type="entry name" value="PNDRDTASEII"/>
</dbReference>
<reference evidence="4" key="1">
    <citation type="submission" date="2020-05" db="EMBL/GenBank/DDBJ databases">
        <title>Chitinophaga laudate sp. nov., isolated from a tropical peat swamp.</title>
        <authorList>
            <person name="Goh C.B.S."/>
            <person name="Lee M.S."/>
            <person name="Parimannan S."/>
            <person name="Pasbakhsh P."/>
            <person name="Yule C.M."/>
            <person name="Rajandas H."/>
            <person name="Loke S."/>
            <person name="Croft L."/>
            <person name="Tan J.B.L."/>
        </authorList>
    </citation>
    <scope>NUCLEOTIDE SEQUENCE</scope>
    <source>
        <strain evidence="4">Mgbs1</strain>
    </source>
</reference>
<comment type="caution">
    <text evidence="4">The sequence shown here is derived from an EMBL/GenBank/DDBJ whole genome shotgun (WGS) entry which is preliminary data.</text>
</comment>
<protein>
    <submittedName>
        <fullName evidence="4">NAD(P)/FAD-dependent oxidoreductase</fullName>
    </submittedName>
</protein>
<dbReference type="EMBL" id="RIAR02000001">
    <property type="protein sequence ID" value="NSL86268.1"/>
    <property type="molecule type" value="Genomic_DNA"/>
</dbReference>
<accession>A0A433W8Z2</accession>
<dbReference type="Pfam" id="PF07992">
    <property type="entry name" value="Pyr_redox_2"/>
    <property type="match status" value="1"/>
</dbReference>
<dbReference type="InterPro" id="IPR036188">
    <property type="entry name" value="FAD/NAD-bd_sf"/>
</dbReference>
<proteinExistence type="predicted"/>
<dbReference type="Gene3D" id="3.50.50.60">
    <property type="entry name" value="FAD/NAD(P)-binding domain"/>
    <property type="match status" value="2"/>
</dbReference>
<gene>
    <name evidence="4" type="ORF">ECE50_005480</name>
</gene>
<evidence type="ECO:0000313" key="5">
    <source>
        <dbReference type="Proteomes" id="UP000281028"/>
    </source>
</evidence>
<keyword evidence="2" id="KW-0560">Oxidoreductase</keyword>
<dbReference type="SUPFAM" id="SSF51905">
    <property type="entry name" value="FAD/NAD(P)-binding domain"/>
    <property type="match status" value="1"/>
</dbReference>
<evidence type="ECO:0000256" key="1">
    <source>
        <dbReference type="ARBA" id="ARBA00022630"/>
    </source>
</evidence>
<keyword evidence="5" id="KW-1185">Reference proteome</keyword>
<dbReference type="PANTHER" id="PTHR48105">
    <property type="entry name" value="THIOREDOXIN REDUCTASE 1-RELATED-RELATED"/>
    <property type="match status" value="1"/>
</dbReference>
<dbReference type="InterPro" id="IPR023753">
    <property type="entry name" value="FAD/NAD-binding_dom"/>
</dbReference>
<feature type="domain" description="FAD/NAD(P)-binding" evidence="3">
    <location>
        <begin position="27"/>
        <end position="305"/>
    </location>
</feature>
<evidence type="ECO:0000256" key="2">
    <source>
        <dbReference type="ARBA" id="ARBA00023002"/>
    </source>
</evidence>